<evidence type="ECO:0000256" key="1">
    <source>
        <dbReference type="ARBA" id="ARBA00000632"/>
    </source>
</evidence>
<dbReference type="EC" id="3.2.1.17" evidence="6"/>
<dbReference type="InterPro" id="IPR051018">
    <property type="entry name" value="Bacteriophage_GH24"/>
</dbReference>
<comment type="similarity">
    <text evidence="6">Belongs to the glycosyl hydrolase 24 family.</text>
</comment>
<dbReference type="CDD" id="cd16900">
    <property type="entry name" value="endolysin_R21-like"/>
    <property type="match status" value="1"/>
</dbReference>
<comment type="caution">
    <text evidence="7">The sequence shown here is derived from an EMBL/GenBank/DDBJ whole genome shotgun (WGS) entry which is preliminary data.</text>
</comment>
<evidence type="ECO:0000313" key="7">
    <source>
        <dbReference type="EMBL" id="MBB5987414.1"/>
    </source>
</evidence>
<evidence type="ECO:0000256" key="2">
    <source>
        <dbReference type="ARBA" id="ARBA00022529"/>
    </source>
</evidence>
<dbReference type="PANTHER" id="PTHR38107">
    <property type="match status" value="1"/>
</dbReference>
<dbReference type="Pfam" id="PF00959">
    <property type="entry name" value="Phage_lysozyme"/>
    <property type="match status" value="1"/>
</dbReference>
<dbReference type="SUPFAM" id="SSF53955">
    <property type="entry name" value="Lysozyme-like"/>
    <property type="match status" value="1"/>
</dbReference>
<keyword evidence="5 6" id="KW-0326">Glycosidase</keyword>
<dbReference type="HAMAP" id="MF_04110">
    <property type="entry name" value="ENDOLYSIN_T4"/>
    <property type="match status" value="1"/>
</dbReference>
<gene>
    <name evidence="7" type="ORF">HNP60_003388</name>
</gene>
<comment type="catalytic activity">
    <reaction evidence="1 6">
        <text>Hydrolysis of (1-&gt;4)-beta-linkages between N-acetylmuramic acid and N-acetyl-D-glucosamine residues in a peptidoglycan and between N-acetyl-D-glucosamine residues in chitodextrins.</text>
        <dbReference type="EC" id="3.2.1.17"/>
    </reaction>
</comment>
<dbReference type="Proteomes" id="UP001138540">
    <property type="component" value="Unassembled WGS sequence"/>
</dbReference>
<dbReference type="PANTHER" id="PTHR38107:SF3">
    <property type="entry name" value="LYSOZYME RRRD-RELATED"/>
    <property type="match status" value="1"/>
</dbReference>
<keyword evidence="8" id="KW-1185">Reference proteome</keyword>
<evidence type="ECO:0000256" key="6">
    <source>
        <dbReference type="RuleBase" id="RU003788"/>
    </source>
</evidence>
<dbReference type="Gene3D" id="1.10.530.40">
    <property type="match status" value="1"/>
</dbReference>
<reference evidence="7 8" key="1">
    <citation type="submission" date="2020-08" db="EMBL/GenBank/DDBJ databases">
        <title>Exploring microbial biodiversity for novel pathways involved in the catabolism of aromatic compounds derived from lignin.</title>
        <authorList>
            <person name="Elkins J."/>
        </authorList>
    </citation>
    <scope>NUCLEOTIDE SEQUENCE [LARGE SCALE GENOMIC DNA]</scope>
    <source>
        <strain evidence="7 8">B1D3A</strain>
    </source>
</reference>
<organism evidence="7 8">
    <name type="scientific">Sphingobium lignivorans</name>
    <dbReference type="NCBI Taxonomy" id="2735886"/>
    <lineage>
        <taxon>Bacteria</taxon>
        <taxon>Pseudomonadati</taxon>
        <taxon>Pseudomonadota</taxon>
        <taxon>Alphaproteobacteria</taxon>
        <taxon>Sphingomonadales</taxon>
        <taxon>Sphingomonadaceae</taxon>
        <taxon>Sphingobium</taxon>
    </lineage>
</organism>
<evidence type="ECO:0000256" key="4">
    <source>
        <dbReference type="ARBA" id="ARBA00022801"/>
    </source>
</evidence>
<accession>A0ABR6NMJ2</accession>
<dbReference type="RefSeq" id="WP_184155929.1">
    <property type="nucleotide sequence ID" value="NZ_JACHKA010000001.1"/>
</dbReference>
<dbReference type="GO" id="GO:0003796">
    <property type="term" value="F:lysozyme activity"/>
    <property type="evidence" value="ECO:0007669"/>
    <property type="project" value="UniProtKB-EC"/>
</dbReference>
<dbReference type="InterPro" id="IPR002196">
    <property type="entry name" value="Glyco_hydro_24"/>
</dbReference>
<protein>
    <recommendedName>
        <fullName evidence="6">Lysozyme</fullName>
        <ecNumber evidence="6">3.2.1.17</ecNumber>
    </recommendedName>
</protein>
<keyword evidence="2 6" id="KW-0929">Antimicrobial</keyword>
<name>A0ABR6NMJ2_9SPHN</name>
<proteinExistence type="inferred from homology"/>
<evidence type="ECO:0000313" key="8">
    <source>
        <dbReference type="Proteomes" id="UP001138540"/>
    </source>
</evidence>
<sequence>MADSSSSSPSMSSAALPLGLTAAVVTASVAFIAPWEGTRLVPYRDLAGVWTVCSGETRVEMRRYSRAECDTMLRTAVSETYGQCVLKAVPGLRRRPDQLVASISLAYNIGCDAFERSTAARRFNAGDWKAGCNAFTKWVYSAGKRVQGLVNRREAERKLCLKGLS</sequence>
<evidence type="ECO:0000256" key="5">
    <source>
        <dbReference type="ARBA" id="ARBA00023295"/>
    </source>
</evidence>
<dbReference type="InterPro" id="IPR023346">
    <property type="entry name" value="Lysozyme-like_dom_sf"/>
</dbReference>
<dbReference type="EMBL" id="JACHKA010000001">
    <property type="protein sequence ID" value="MBB5987414.1"/>
    <property type="molecule type" value="Genomic_DNA"/>
</dbReference>
<keyword evidence="4 6" id="KW-0378">Hydrolase</keyword>
<dbReference type="InterPro" id="IPR023347">
    <property type="entry name" value="Lysozyme_dom_sf"/>
</dbReference>
<keyword evidence="3 6" id="KW-0081">Bacteriolytic enzyme</keyword>
<evidence type="ECO:0000256" key="3">
    <source>
        <dbReference type="ARBA" id="ARBA00022638"/>
    </source>
</evidence>
<dbReference type="InterPro" id="IPR034690">
    <property type="entry name" value="Endolysin_T4_type"/>
</dbReference>